<accession>A0A1R3KUM9</accession>
<dbReference type="OrthoDB" id="10265275at2759"/>
<dbReference type="STRING" id="93759.A0A1R3KUM9"/>
<dbReference type="Proteomes" id="UP000187203">
    <property type="component" value="Unassembled WGS sequence"/>
</dbReference>
<dbReference type="PANTHER" id="PTHR15350:SF5">
    <property type="entry name" value="COP9 SIGNALOSOME COMPLEX SUBUNIT 7"/>
    <property type="match status" value="1"/>
</dbReference>
<dbReference type="AlphaFoldDB" id="A0A1R3KUM9"/>
<dbReference type="PANTHER" id="PTHR15350">
    <property type="entry name" value="COP9 SIGNALOSOME COMPLEX SUBUNIT 7/DENDRITIC CELL PROTEIN GA17"/>
    <property type="match status" value="1"/>
</dbReference>
<reference evidence="3" key="1">
    <citation type="submission" date="2013-09" db="EMBL/GenBank/DDBJ databases">
        <title>Corchorus olitorius genome sequencing.</title>
        <authorList>
            <person name="Alam M."/>
            <person name="Haque M.S."/>
            <person name="Islam M.S."/>
            <person name="Emdad E.M."/>
            <person name="Islam M.M."/>
            <person name="Ahmed B."/>
            <person name="Halim A."/>
            <person name="Hossen Q.M.M."/>
            <person name="Hossain M.Z."/>
            <person name="Ahmed R."/>
            <person name="Khan M.M."/>
            <person name="Islam R."/>
            <person name="Rashid M.M."/>
            <person name="Khan S.A."/>
            <person name="Rahman M.S."/>
            <person name="Alam M."/>
            <person name="Yahiya A.S."/>
            <person name="Khan M.S."/>
            <person name="Azam M.S."/>
            <person name="Haque T."/>
            <person name="Lashkar M.Z.H."/>
            <person name="Akhand A.I."/>
            <person name="Morshed G."/>
            <person name="Roy S."/>
            <person name="Uddin K.S."/>
            <person name="Rabeya T."/>
            <person name="Hossain A.S."/>
            <person name="Chowdhury A."/>
            <person name="Snigdha A.R."/>
            <person name="Mortoza M.S."/>
            <person name="Matin S.A."/>
            <person name="Hoque S.M.E."/>
            <person name="Islam M.K."/>
            <person name="Roy D.K."/>
            <person name="Haider R."/>
            <person name="Moosa M.M."/>
            <person name="Elias S.M."/>
            <person name="Hasan A.M."/>
            <person name="Jahan S."/>
            <person name="Shafiuddin M."/>
            <person name="Mahmood N."/>
            <person name="Shommy N.S."/>
        </authorList>
    </citation>
    <scope>NUCLEOTIDE SEQUENCE [LARGE SCALE GENOMIC DNA]</scope>
    <source>
        <strain evidence="3">cv. O-4</strain>
    </source>
</reference>
<dbReference type="EMBL" id="AWUE01011322">
    <property type="protein sequence ID" value="OMP10748.1"/>
    <property type="molecule type" value="Genomic_DNA"/>
</dbReference>
<evidence type="ECO:0000256" key="1">
    <source>
        <dbReference type="ARBA" id="ARBA00022790"/>
    </source>
</evidence>
<name>A0A1R3KUM9_9ROSI</name>
<dbReference type="InterPro" id="IPR045237">
    <property type="entry name" value="COPS7/eIF3m"/>
</dbReference>
<protein>
    <submittedName>
        <fullName evidence="2">Cop9 complex subunit 7a</fullName>
    </submittedName>
</protein>
<keyword evidence="1" id="KW-0736">Signalosome</keyword>
<dbReference type="GO" id="GO:0008180">
    <property type="term" value="C:COP9 signalosome"/>
    <property type="evidence" value="ECO:0007669"/>
    <property type="project" value="UniProtKB-KW"/>
</dbReference>
<evidence type="ECO:0000313" key="2">
    <source>
        <dbReference type="EMBL" id="OMP10748.1"/>
    </source>
</evidence>
<evidence type="ECO:0000313" key="3">
    <source>
        <dbReference type="Proteomes" id="UP000187203"/>
    </source>
</evidence>
<sequence>MDIEQKQAELIDHFTKASVGSEGIGSCPRNCRATLHPSLFAFSEILAMPAVAELEGTENAMYLEVLLLFAHGTWNDYKIAETNKVL</sequence>
<proteinExistence type="predicted"/>
<gene>
    <name evidence="2" type="ORF">COLO4_04307</name>
</gene>
<organism evidence="2 3">
    <name type="scientific">Corchorus olitorius</name>
    <dbReference type="NCBI Taxonomy" id="93759"/>
    <lineage>
        <taxon>Eukaryota</taxon>
        <taxon>Viridiplantae</taxon>
        <taxon>Streptophyta</taxon>
        <taxon>Embryophyta</taxon>
        <taxon>Tracheophyta</taxon>
        <taxon>Spermatophyta</taxon>
        <taxon>Magnoliopsida</taxon>
        <taxon>eudicotyledons</taxon>
        <taxon>Gunneridae</taxon>
        <taxon>Pentapetalae</taxon>
        <taxon>rosids</taxon>
        <taxon>malvids</taxon>
        <taxon>Malvales</taxon>
        <taxon>Malvaceae</taxon>
        <taxon>Grewioideae</taxon>
        <taxon>Apeibeae</taxon>
        <taxon>Corchorus</taxon>
    </lineage>
</organism>
<comment type="caution">
    <text evidence="2">The sequence shown here is derived from an EMBL/GenBank/DDBJ whole genome shotgun (WGS) entry which is preliminary data.</text>
</comment>
<keyword evidence="3" id="KW-1185">Reference proteome</keyword>